<dbReference type="PROSITE" id="PS51257">
    <property type="entry name" value="PROKAR_LIPOPROTEIN"/>
    <property type="match status" value="1"/>
</dbReference>
<dbReference type="GO" id="GO:0015833">
    <property type="term" value="P:peptide transport"/>
    <property type="evidence" value="ECO:0007669"/>
    <property type="project" value="TreeGrafter"/>
</dbReference>
<dbReference type="GO" id="GO:0043190">
    <property type="term" value="C:ATP-binding cassette (ABC) transporter complex"/>
    <property type="evidence" value="ECO:0007669"/>
    <property type="project" value="InterPro"/>
</dbReference>
<comment type="similarity">
    <text evidence="1">Belongs to the bacterial solute-binding protein 5 family.</text>
</comment>
<dbReference type="GO" id="GO:0042597">
    <property type="term" value="C:periplasmic space"/>
    <property type="evidence" value="ECO:0007669"/>
    <property type="project" value="UniProtKB-ARBA"/>
</dbReference>
<keyword evidence="2" id="KW-0813">Transport</keyword>
<evidence type="ECO:0000256" key="1">
    <source>
        <dbReference type="ARBA" id="ARBA00005695"/>
    </source>
</evidence>
<gene>
    <name evidence="7" type="primary">gsiB_3</name>
    <name evidence="7" type="ORF">NCTC4822_01991</name>
</gene>
<dbReference type="EMBL" id="UGYZ01000002">
    <property type="protein sequence ID" value="SUJ10538.1"/>
    <property type="molecule type" value="Genomic_DNA"/>
</dbReference>
<dbReference type="Gene3D" id="3.90.76.10">
    <property type="entry name" value="Dipeptide-binding Protein, Domain 1"/>
    <property type="match status" value="1"/>
</dbReference>
<feature type="domain" description="Solute-binding protein family 5" evidence="6">
    <location>
        <begin position="87"/>
        <end position="451"/>
    </location>
</feature>
<accession>A0A380C2E1</accession>
<evidence type="ECO:0000259" key="6">
    <source>
        <dbReference type="Pfam" id="PF00496"/>
    </source>
</evidence>
<dbReference type="PIRSF" id="PIRSF002741">
    <property type="entry name" value="MppA"/>
    <property type="match status" value="1"/>
</dbReference>
<evidence type="ECO:0000313" key="7">
    <source>
        <dbReference type="EMBL" id="SUJ10538.1"/>
    </source>
</evidence>
<dbReference type="GO" id="GO:1904680">
    <property type="term" value="F:peptide transmembrane transporter activity"/>
    <property type="evidence" value="ECO:0007669"/>
    <property type="project" value="TreeGrafter"/>
</dbReference>
<name>A0A380C2E1_SPOPA</name>
<dbReference type="PANTHER" id="PTHR30290">
    <property type="entry name" value="PERIPLASMIC BINDING COMPONENT OF ABC TRANSPORTER"/>
    <property type="match status" value="1"/>
</dbReference>
<dbReference type="CDD" id="cd08499">
    <property type="entry name" value="PBP2_Ylib_like"/>
    <property type="match status" value="1"/>
</dbReference>
<dbReference type="InterPro" id="IPR000914">
    <property type="entry name" value="SBP_5_dom"/>
</dbReference>
<keyword evidence="3 5" id="KW-0732">Signal</keyword>
<dbReference type="SUPFAM" id="SSF53850">
    <property type="entry name" value="Periplasmic binding protein-like II"/>
    <property type="match status" value="1"/>
</dbReference>
<dbReference type="Gene3D" id="3.40.190.10">
    <property type="entry name" value="Periplasmic binding protein-like II"/>
    <property type="match status" value="1"/>
</dbReference>
<dbReference type="OrthoDB" id="9796817at2"/>
<evidence type="ECO:0000256" key="5">
    <source>
        <dbReference type="SAM" id="SignalP"/>
    </source>
</evidence>
<evidence type="ECO:0000256" key="4">
    <source>
        <dbReference type="SAM" id="MobiDB-lite"/>
    </source>
</evidence>
<evidence type="ECO:0000256" key="3">
    <source>
        <dbReference type="ARBA" id="ARBA00022729"/>
    </source>
</evidence>
<evidence type="ECO:0000313" key="8">
    <source>
        <dbReference type="Proteomes" id="UP000254519"/>
    </source>
</evidence>
<dbReference type="PANTHER" id="PTHR30290:SF9">
    <property type="entry name" value="OLIGOPEPTIDE-BINDING PROTEIN APPA"/>
    <property type="match status" value="1"/>
</dbReference>
<evidence type="ECO:0000256" key="2">
    <source>
        <dbReference type="ARBA" id="ARBA00022448"/>
    </source>
</evidence>
<protein>
    <submittedName>
        <fullName evidence="7">Glutathione-binding protein gsiB</fullName>
    </submittedName>
</protein>
<feature type="signal peptide" evidence="5">
    <location>
        <begin position="1"/>
        <end position="20"/>
    </location>
</feature>
<keyword evidence="8" id="KW-1185">Reference proteome</keyword>
<dbReference type="Pfam" id="PF00496">
    <property type="entry name" value="SBP_bac_5"/>
    <property type="match status" value="1"/>
</dbReference>
<dbReference type="Proteomes" id="UP000254519">
    <property type="component" value="Unassembled WGS sequence"/>
</dbReference>
<feature type="region of interest" description="Disordered" evidence="4">
    <location>
        <begin position="25"/>
        <end position="44"/>
    </location>
</feature>
<reference evidence="7 8" key="1">
    <citation type="submission" date="2018-06" db="EMBL/GenBank/DDBJ databases">
        <authorList>
            <consortium name="Pathogen Informatics"/>
            <person name="Doyle S."/>
        </authorList>
    </citation>
    <scope>NUCLEOTIDE SEQUENCE [LARGE SCALE GENOMIC DNA]</scope>
    <source>
        <strain evidence="8">ATCC 11859 / DSM 33 / NCIB 8841 / NCTC 4822</strain>
    </source>
</reference>
<dbReference type="RefSeq" id="WP_115361781.1">
    <property type="nucleotide sequence ID" value="NZ_CP038012.1"/>
</dbReference>
<dbReference type="InterPro" id="IPR030678">
    <property type="entry name" value="Peptide/Ni-bd"/>
</dbReference>
<dbReference type="InterPro" id="IPR039424">
    <property type="entry name" value="SBP_5"/>
</dbReference>
<dbReference type="Gene3D" id="3.10.105.10">
    <property type="entry name" value="Dipeptide-binding Protein, Domain 3"/>
    <property type="match status" value="1"/>
</dbReference>
<dbReference type="AlphaFoldDB" id="A0A380C2E1"/>
<organism evidence="7 8">
    <name type="scientific">Sporosarcina pasteurii</name>
    <name type="common">Bacillus pasteurii</name>
    <dbReference type="NCBI Taxonomy" id="1474"/>
    <lineage>
        <taxon>Bacteria</taxon>
        <taxon>Bacillati</taxon>
        <taxon>Bacillota</taxon>
        <taxon>Bacilli</taxon>
        <taxon>Bacillales</taxon>
        <taxon>Caryophanaceae</taxon>
        <taxon>Sporosarcina</taxon>
    </lineage>
</organism>
<feature type="chain" id="PRO_5016755436" evidence="5">
    <location>
        <begin position="21"/>
        <end position="531"/>
    </location>
</feature>
<proteinExistence type="inferred from homology"/>
<sequence length="531" mass="58385">MRKRILFSFLVSLLAVIIVACSNSSEENESNSTGEQSDENTSEASDLTIMLGSDPNSLDPHGANDGISLYVMSTMYDKLVYLDKDLTITPGLAESLEQISDTVWEAKIREGVEFHDGSKLDAEVVKANLDRVRDPEIASPLSFLYDMIEEVEVIDSYTVHIKTAYPFASLPAHLAHPGGSMISKKSIDADNEAVKNGALPFATVNEAPVGTGPFKFESREHGVAIKVVKNEKYWDTEKAKSASITFKTIPEDFTRIAELETGGADLIYPISPVDVARIDASDSAHVQQSKSSNLTYLGFNTEVEPFNQKEVRQAISMAINKDNLIDGILEGRALPAIGPIAPTVFGYSDSIDTLGYDVEKAKELMKEAGYEDGFKTTLLTYETSANADLAIFLQAELKNIGIEVDIETVETGAYLDATGEGNSEMFIGAWGTVTLDADYGLYPMFHSSNAGYSGNRSFLKNDAIDKVLQAAREEGDEQKRLELYEEAQNLLAEEAPVAYLYHSELLAGLNNEVEDFWQYPSSIFFLRDMHK</sequence>